<evidence type="ECO:0000313" key="2">
    <source>
        <dbReference type="Proteomes" id="UP001066276"/>
    </source>
</evidence>
<dbReference type="AlphaFoldDB" id="A0AAV7LI64"/>
<reference evidence="1" key="1">
    <citation type="journal article" date="2022" name="bioRxiv">
        <title>Sequencing and chromosome-scale assembly of the giantPleurodeles waltlgenome.</title>
        <authorList>
            <person name="Brown T."/>
            <person name="Elewa A."/>
            <person name="Iarovenko S."/>
            <person name="Subramanian E."/>
            <person name="Araus A.J."/>
            <person name="Petzold A."/>
            <person name="Susuki M."/>
            <person name="Suzuki K.-i.T."/>
            <person name="Hayashi T."/>
            <person name="Toyoda A."/>
            <person name="Oliveira C."/>
            <person name="Osipova E."/>
            <person name="Leigh N.D."/>
            <person name="Simon A."/>
            <person name="Yun M.H."/>
        </authorList>
    </citation>
    <scope>NUCLEOTIDE SEQUENCE</scope>
    <source>
        <strain evidence="1">20211129_DDA</strain>
        <tissue evidence="1">Liver</tissue>
    </source>
</reference>
<organism evidence="1 2">
    <name type="scientific">Pleurodeles waltl</name>
    <name type="common">Iberian ribbed newt</name>
    <dbReference type="NCBI Taxonomy" id="8319"/>
    <lineage>
        <taxon>Eukaryota</taxon>
        <taxon>Metazoa</taxon>
        <taxon>Chordata</taxon>
        <taxon>Craniata</taxon>
        <taxon>Vertebrata</taxon>
        <taxon>Euteleostomi</taxon>
        <taxon>Amphibia</taxon>
        <taxon>Batrachia</taxon>
        <taxon>Caudata</taxon>
        <taxon>Salamandroidea</taxon>
        <taxon>Salamandridae</taxon>
        <taxon>Pleurodelinae</taxon>
        <taxon>Pleurodeles</taxon>
    </lineage>
</organism>
<dbReference type="Proteomes" id="UP001066276">
    <property type="component" value="Chromosome 11"/>
</dbReference>
<evidence type="ECO:0000313" key="1">
    <source>
        <dbReference type="EMBL" id="KAJ1090712.1"/>
    </source>
</evidence>
<sequence>MEGTYSLYAPNDREGIWGFVRDLPTPTLAKEDHKALEVEFSDAEIAEALTHLKKEWAPGPNGFQSEFFKCIQSQVVPHLQDLYMCAKL</sequence>
<comment type="caution">
    <text evidence="1">The sequence shown here is derived from an EMBL/GenBank/DDBJ whole genome shotgun (WGS) entry which is preliminary data.</text>
</comment>
<name>A0AAV7LI64_PLEWA</name>
<accession>A0AAV7LI64</accession>
<keyword evidence="2" id="KW-1185">Reference proteome</keyword>
<dbReference type="EMBL" id="JANPWB010000015">
    <property type="protein sequence ID" value="KAJ1090712.1"/>
    <property type="molecule type" value="Genomic_DNA"/>
</dbReference>
<proteinExistence type="predicted"/>
<protein>
    <submittedName>
        <fullName evidence="1">Uncharacterized protein</fullName>
    </submittedName>
</protein>
<gene>
    <name evidence="1" type="ORF">NDU88_003841</name>
</gene>